<evidence type="ECO:0000313" key="3">
    <source>
        <dbReference type="Proteomes" id="UP000317036"/>
    </source>
</evidence>
<dbReference type="EMBL" id="VNJI01000011">
    <property type="protein sequence ID" value="TVY09898.1"/>
    <property type="molecule type" value="Genomic_DNA"/>
</dbReference>
<dbReference type="Pfam" id="PF14072">
    <property type="entry name" value="DndB"/>
    <property type="match status" value="1"/>
</dbReference>
<dbReference type="OrthoDB" id="2399905at2"/>
<comment type="caution">
    <text evidence="2">The sequence shown here is derived from an EMBL/GenBank/DDBJ whole genome shotgun (WGS) entry which is preliminary data.</text>
</comment>
<protein>
    <submittedName>
        <fullName evidence="2">Uncharacterized protein</fullName>
    </submittedName>
</protein>
<feature type="transmembrane region" description="Helical" evidence="1">
    <location>
        <begin position="6"/>
        <end position="24"/>
    </location>
</feature>
<keyword evidence="1" id="KW-1133">Transmembrane helix</keyword>
<name>A0A559KCN9_9BACL</name>
<dbReference type="InterPro" id="IPR017642">
    <property type="entry name" value="DNA_S_mod_DndB"/>
</dbReference>
<dbReference type="Proteomes" id="UP000317036">
    <property type="component" value="Unassembled WGS sequence"/>
</dbReference>
<sequence>MKLRRLQFSFMCIFLFIWCIIKVMDKKYEGMVLMSNVAENLDLIDALSLVLQDVNKKKEQQMQIDDELAKHHIPRGRFNEILIHNERLDQLSQEELTLLTIVVHKITDDKRIDPKSFYSSREINKALKYEYESELPTFPYTIVNVIRTGKTEFITAMSYKEIVGWYLADMITYNFKCQRLPIEKATKKGKVTVKPKTVKKSVEAIADKMLKGDFSTDTIIFNILVNGNDKIEYDNGDLTIYEGTEVDIIDGWHRLQGMVRALQIDPNLEGYMNVSIKHYTLKKAQEALGQFNTVNPFDKVLAKHYNEKGSERNIAKRLMDDSALEGKVSIRTRVDKKLGQLTNIDVLSKSIGTIFEIKNDLEEEMVFEHLKRFFGILLNSYPEHFKTNILAKSKEDWLNHHNTFVGYCVIAKHLYDNKSLSVESVTQLVNSIDMSKDSEYGTIMKEQGNRNSNQTKDLIRKFFEKQVKGTEPDGNVTIDDLIN</sequence>
<evidence type="ECO:0000256" key="1">
    <source>
        <dbReference type="SAM" id="Phobius"/>
    </source>
</evidence>
<keyword evidence="1" id="KW-0472">Membrane</keyword>
<reference evidence="2 3" key="1">
    <citation type="submission" date="2019-07" db="EMBL/GenBank/DDBJ databases">
        <authorList>
            <person name="Kim J."/>
        </authorList>
    </citation>
    <scope>NUCLEOTIDE SEQUENCE [LARGE SCALE GENOMIC DNA]</scope>
    <source>
        <strain evidence="2 3">JC52</strain>
    </source>
</reference>
<gene>
    <name evidence="2" type="ORF">FPZ49_11035</name>
</gene>
<keyword evidence="1" id="KW-0812">Transmembrane</keyword>
<keyword evidence="3" id="KW-1185">Reference proteome</keyword>
<organism evidence="2 3">
    <name type="scientific">Paenibacillus cremeus</name>
    <dbReference type="NCBI Taxonomy" id="2163881"/>
    <lineage>
        <taxon>Bacteria</taxon>
        <taxon>Bacillati</taxon>
        <taxon>Bacillota</taxon>
        <taxon>Bacilli</taxon>
        <taxon>Bacillales</taxon>
        <taxon>Paenibacillaceae</taxon>
        <taxon>Paenibacillus</taxon>
    </lineage>
</organism>
<evidence type="ECO:0000313" key="2">
    <source>
        <dbReference type="EMBL" id="TVY09898.1"/>
    </source>
</evidence>
<accession>A0A559KCN9</accession>
<dbReference type="AlphaFoldDB" id="A0A559KCN9"/>
<proteinExistence type="predicted"/>